<name>A0ABD5XY81_9EURY</name>
<protein>
    <submittedName>
        <fullName evidence="3">Sugar phosphate isomerase/epimerase family protein</fullName>
    </submittedName>
</protein>
<dbReference type="InterPro" id="IPR050312">
    <property type="entry name" value="IolE/XylAMocC-like"/>
</dbReference>
<reference evidence="3" key="1">
    <citation type="journal article" date="2014" name="Int. J. Syst. Evol. Microbiol.">
        <title>Complete genome sequence of Corynebacterium casei LMG S-19264T (=DSM 44701T), isolated from a smear-ripened cheese.</title>
        <authorList>
            <consortium name="US DOE Joint Genome Institute (JGI-PGF)"/>
            <person name="Walter F."/>
            <person name="Albersmeier A."/>
            <person name="Kalinowski J."/>
            <person name="Ruckert C."/>
        </authorList>
    </citation>
    <scope>NUCLEOTIDE SEQUENCE [LARGE SCALE GENOMIC DNA]</scope>
    <source>
        <strain evidence="3">NBRC 112578</strain>
    </source>
</reference>
<keyword evidence="4" id="KW-1185">Reference proteome</keyword>
<dbReference type="Gene3D" id="3.20.20.150">
    <property type="entry name" value="Divalent-metal-dependent TIM barrel enzymes"/>
    <property type="match status" value="1"/>
</dbReference>
<sequence>MRETGVEAAAAHVGLDAIESDPDGVADTYRALGCTDVVVPWLGPDHFASREAVADAGARLAAAADALADRGCSLHYHNHDQEFVDVDGETGLDRLLAAAPTVGLEPDLGWAGVAGADPLALLDRYAERVDLVHLKDYDADAGEPAPVGEGDLDLDTTVSAVREHGVSWLVYEAEATPDSYDALERAERCLDRYW</sequence>
<evidence type="ECO:0000313" key="3">
    <source>
        <dbReference type="EMBL" id="MFC7138152.1"/>
    </source>
</evidence>
<comment type="caution">
    <text evidence="3">The sequence shown here is derived from an EMBL/GenBank/DDBJ whole genome shotgun (WGS) entry which is preliminary data.</text>
</comment>
<dbReference type="InterPro" id="IPR036237">
    <property type="entry name" value="Xyl_isomerase-like_sf"/>
</dbReference>
<proteinExistence type="predicted"/>
<evidence type="ECO:0000259" key="1">
    <source>
        <dbReference type="Pfam" id="PF01261"/>
    </source>
</evidence>
<keyword evidence="3" id="KW-0413">Isomerase</keyword>
<dbReference type="Pfam" id="PF01261">
    <property type="entry name" value="AP_endonuc_2"/>
    <property type="match status" value="1"/>
</dbReference>
<organism evidence="3 4">
    <name type="scientific">Halobaculum litoreum</name>
    <dbReference type="NCBI Taxonomy" id="3031998"/>
    <lineage>
        <taxon>Archaea</taxon>
        <taxon>Methanobacteriati</taxon>
        <taxon>Methanobacteriota</taxon>
        <taxon>Stenosarchaea group</taxon>
        <taxon>Halobacteria</taxon>
        <taxon>Halobacteriales</taxon>
        <taxon>Haloferacaceae</taxon>
        <taxon>Halobaculum</taxon>
    </lineage>
</organism>
<dbReference type="Proteomes" id="UP001596368">
    <property type="component" value="Unassembled WGS sequence"/>
</dbReference>
<dbReference type="PANTHER" id="PTHR12110">
    <property type="entry name" value="HYDROXYPYRUVATE ISOMERASE"/>
    <property type="match status" value="1"/>
</dbReference>
<gene>
    <name evidence="2" type="ORF">ACFQRB_17825</name>
    <name evidence="3" type="ORF">ACFQRB_20105</name>
</gene>
<dbReference type="AlphaFoldDB" id="A0ABD5XY81"/>
<dbReference type="PANTHER" id="PTHR12110:SF41">
    <property type="entry name" value="INOSOSE DEHYDRATASE"/>
    <property type="match status" value="1"/>
</dbReference>
<reference evidence="4" key="2">
    <citation type="journal article" date="2019" name="Int. J. Syst. Evol. Microbiol.">
        <title>The Global Catalogue of Microorganisms (GCM) 10K type strain sequencing project: providing services to taxonomists for standard genome sequencing and annotation.</title>
        <authorList>
            <consortium name="The Broad Institute Genomics Platform"/>
            <consortium name="The Broad Institute Genome Sequencing Center for Infectious Disease"/>
            <person name="Wu L."/>
            <person name="Ma J."/>
        </authorList>
    </citation>
    <scope>NUCLEOTIDE SEQUENCE [LARGE SCALE GENOMIC DNA]</scope>
    <source>
        <strain evidence="4">DT92</strain>
    </source>
</reference>
<feature type="domain" description="Xylose isomerase-like TIM barrel" evidence="1">
    <location>
        <begin position="27"/>
        <end position="177"/>
    </location>
</feature>
<accession>A0ABD5XY81</accession>
<dbReference type="GO" id="GO:0016853">
    <property type="term" value="F:isomerase activity"/>
    <property type="evidence" value="ECO:0007669"/>
    <property type="project" value="UniProtKB-KW"/>
</dbReference>
<dbReference type="InterPro" id="IPR013022">
    <property type="entry name" value="Xyl_isomerase-like_TIM-brl"/>
</dbReference>
<dbReference type="SUPFAM" id="SSF51658">
    <property type="entry name" value="Xylose isomerase-like"/>
    <property type="match status" value="1"/>
</dbReference>
<dbReference type="EMBL" id="JBHSZG010000008">
    <property type="protein sequence ID" value="MFC7138152.1"/>
    <property type="molecule type" value="Genomic_DNA"/>
</dbReference>
<dbReference type="EMBL" id="JBHSZG010000008">
    <property type="protein sequence ID" value="MFC7137794.1"/>
    <property type="molecule type" value="Genomic_DNA"/>
</dbReference>
<evidence type="ECO:0000313" key="2">
    <source>
        <dbReference type="EMBL" id="MFC7137794.1"/>
    </source>
</evidence>
<reference evidence="3" key="3">
    <citation type="submission" date="2024-09" db="EMBL/GenBank/DDBJ databases">
        <authorList>
            <person name="Sun Q."/>
        </authorList>
    </citation>
    <scope>NUCLEOTIDE SEQUENCE</scope>
    <source>
        <strain evidence="3">NBRC 112578</strain>
    </source>
</reference>
<evidence type="ECO:0000313" key="4">
    <source>
        <dbReference type="Proteomes" id="UP001596368"/>
    </source>
</evidence>